<dbReference type="SUPFAM" id="SSF81296">
    <property type="entry name" value="E set domains"/>
    <property type="match status" value="1"/>
</dbReference>
<feature type="domain" description="Cadherin-like" evidence="2">
    <location>
        <begin position="1072"/>
        <end position="1167"/>
    </location>
</feature>
<organism evidence="4 5">
    <name type="scientific">Microvirga puerhi</name>
    <dbReference type="NCBI Taxonomy" id="2876078"/>
    <lineage>
        <taxon>Bacteria</taxon>
        <taxon>Pseudomonadati</taxon>
        <taxon>Pseudomonadota</taxon>
        <taxon>Alphaproteobacteria</taxon>
        <taxon>Hyphomicrobiales</taxon>
        <taxon>Methylobacteriaceae</taxon>
        <taxon>Microvirga</taxon>
    </lineage>
</organism>
<feature type="domain" description="DUF4082" evidence="1">
    <location>
        <begin position="656"/>
        <end position="795"/>
    </location>
</feature>
<dbReference type="Gene3D" id="2.60.40.2810">
    <property type="match status" value="1"/>
</dbReference>
<dbReference type="EMBL" id="JAIRBM010000011">
    <property type="protein sequence ID" value="MBZ6077735.1"/>
    <property type="molecule type" value="Genomic_DNA"/>
</dbReference>
<reference evidence="4 5" key="1">
    <citation type="submission" date="2021-09" db="EMBL/GenBank/DDBJ databases">
        <title>The complete genome sequence of a new microorganism.</title>
        <authorList>
            <person name="Zi Z."/>
        </authorList>
    </citation>
    <scope>NUCLEOTIDE SEQUENCE [LARGE SCALE GENOMIC DNA]</scope>
    <source>
        <strain evidence="4 5">WGZ8</strain>
    </source>
</reference>
<evidence type="ECO:0000313" key="4">
    <source>
        <dbReference type="EMBL" id="MBZ6077735.1"/>
    </source>
</evidence>
<feature type="non-terminal residue" evidence="4">
    <location>
        <position position="1295"/>
    </location>
</feature>
<proteinExistence type="predicted"/>
<sequence>MTSAGGIEIGNDGPQVQPGVLHGPVTLQSAATAASPNLLAAAAPTATNPIVLENQKPGNPESEWGIDGAGSSNIEGFATDISVNVGQRVDFKINTNSNNYRIDIYRLGYYGGMGARKVGTIQHTGVQTQPAPLRDSTTGLVDAGNWSVSASWNVPTDAISGIYVAKLVRQDGTAGENQIPFVVRDDSSHSDVIFQTSDETWQAYNPWGGANLYGGNGPGGDSAPGRAYKVSYNRPITTRGGGLQSGPQDFIFGAEYPTLMWLEKNGYDVSYMSGLDVDRYGSLLLNHKMYLSVGHDEYWSGQQRTNVEAARDAGVNLSFWSGNEVYWKTRWEPSISAGAQANRTLVSYKETRAGPIDPSNEWTGTFRDPRYVSSTAQGGGRPENALTGTLFQVDSYRSDAITIPYDDANLRFWRNTSVANLQPGQVATLPAGYLGYEWDGSPDNGFRPAGLVTLSSTTLPVNTYLLDYGTRTGAGTATHNLTLYRAPSGALVFGAGTVYWPWALDADHDTPMNENVPVDPRVKQAMVNLLADMGIQPGTLEGGLVAATQSTDTTKPVSTIAAPNNGAALTVGQAVTISGTASDVGGVIAAVDVSTDGGTTWHRASGDETWTYSWVPTTAGNITIKTRAVDDSVNLETPGAGRTVTVTGNTVLSASATPPSIPESDINSVELGMQFQSSVAGTVTGVRFYKNDIASGTHTGSLWSSTGTQLATVTFTNETGVGWQAASFSNPVAITPGTTYTISYHSNGYYAATSNYFTAPVSNGPLTAPANAGVYAYGSSTLFPNNTFQAENYWVDALFNPSTGSTNRSPVANNDNGFSTTQNTAVTIAASSLLANDTDPDGDAISITGVSSPTNGTVAFNAQTNAVTFTPTTNYTGPASFAYAISDGRGGTSSATVSLSVNAPGSGPVSLFPASATPAILSSTDTGSVELGMKFQASTNGTVSGIKYYKGSGDTGTHTGKLWTSTGSLLGSVTFQNETASGWQTATFSSPVSITAGTTYVVSYHSNGRYAATSNYFTNPTTNGPLTAPASSSSGGNGIYAYGSSSVFPSNSYQASNYWVDVLFNPSTGSTNRSPVANNDNGFSTTQNTAVTIAASSLLANDTDPDGDAISITGVSSPTNGTVAFNAQTNAVTFTPTTNYTGPASFAYAISDGRGGTSSATVSLSVNAPGSGPVSLFPASATPAILSSTDTGSVELGMKFQASTNGTVSGIKYYKGSGDTGTHTGKLWTSTGSLLGSVTFQNETASGWQTATFSSPVSITAGTTYVVSYHSNGRYAATSNYFTNPTTNGPLTAPA</sequence>
<gene>
    <name evidence="4" type="ORF">K9B37_15765</name>
</gene>
<feature type="domain" description="DUF4082" evidence="1">
    <location>
        <begin position="1181"/>
        <end position="1293"/>
    </location>
</feature>
<dbReference type="NCBIfam" id="NF012211">
    <property type="entry name" value="tand_rpt_95"/>
    <property type="match status" value="2"/>
</dbReference>
<dbReference type="InterPro" id="IPR046540">
    <property type="entry name" value="DMFA2_C"/>
</dbReference>
<feature type="domain" description="Cadherin-like" evidence="2">
    <location>
        <begin position="807"/>
        <end position="902"/>
    </location>
</feature>
<dbReference type="RefSeq" id="WP_224314393.1">
    <property type="nucleotide sequence ID" value="NZ_JAIRBM010000011.1"/>
</dbReference>
<dbReference type="InterPro" id="IPR014756">
    <property type="entry name" value="Ig_E-set"/>
</dbReference>
<protein>
    <submittedName>
        <fullName evidence="4">DUF4082 domain-containing protein</fullName>
    </submittedName>
</protein>
<keyword evidence="5" id="KW-1185">Reference proteome</keyword>
<name>A0ABS7VQD9_9HYPH</name>
<evidence type="ECO:0000259" key="2">
    <source>
        <dbReference type="Pfam" id="PF17892"/>
    </source>
</evidence>
<dbReference type="Proteomes" id="UP000704176">
    <property type="component" value="Unassembled WGS sequence"/>
</dbReference>
<dbReference type="Pfam" id="PF13313">
    <property type="entry name" value="DUF4082"/>
    <property type="match status" value="3"/>
</dbReference>
<evidence type="ECO:0000313" key="5">
    <source>
        <dbReference type="Proteomes" id="UP000704176"/>
    </source>
</evidence>
<feature type="domain" description="DUF4082" evidence="1">
    <location>
        <begin position="916"/>
        <end position="1060"/>
    </location>
</feature>
<dbReference type="Pfam" id="PF17892">
    <property type="entry name" value="Cadherin_5"/>
    <property type="match status" value="2"/>
</dbReference>
<comment type="caution">
    <text evidence="4">The sequence shown here is derived from an EMBL/GenBank/DDBJ whole genome shotgun (WGS) entry which is preliminary data.</text>
</comment>
<dbReference type="Pfam" id="PF20254">
    <property type="entry name" value="DMFA2_C"/>
    <property type="match status" value="1"/>
</dbReference>
<dbReference type="InterPro" id="IPR041690">
    <property type="entry name" value="Cadherin_5"/>
</dbReference>
<dbReference type="Gene3D" id="2.60.40.650">
    <property type="match status" value="1"/>
</dbReference>
<feature type="domain" description="N,N-dimethylformamidase beta subunit-like C-terminal" evidence="3">
    <location>
        <begin position="101"/>
        <end position="507"/>
    </location>
</feature>
<dbReference type="Pfam" id="PF17957">
    <property type="entry name" value="Big_7"/>
    <property type="match status" value="1"/>
</dbReference>
<accession>A0ABS7VQD9</accession>
<dbReference type="Gene3D" id="2.60.40.3440">
    <property type="match status" value="1"/>
</dbReference>
<dbReference type="InterPro" id="IPR025141">
    <property type="entry name" value="DUF4082"/>
</dbReference>
<evidence type="ECO:0000259" key="1">
    <source>
        <dbReference type="Pfam" id="PF13313"/>
    </source>
</evidence>
<evidence type="ECO:0000259" key="3">
    <source>
        <dbReference type="Pfam" id="PF20254"/>
    </source>
</evidence>